<dbReference type="EMBL" id="RSCJ01000056">
    <property type="protein sequence ID" value="RUR72175.1"/>
    <property type="molecule type" value="Genomic_DNA"/>
</dbReference>
<organism evidence="1 2">
    <name type="scientific">Chlorogloeopsis fritschii PCC 6912</name>
    <dbReference type="NCBI Taxonomy" id="211165"/>
    <lineage>
        <taxon>Bacteria</taxon>
        <taxon>Bacillati</taxon>
        <taxon>Cyanobacteriota</taxon>
        <taxon>Cyanophyceae</taxon>
        <taxon>Nostocales</taxon>
        <taxon>Chlorogloeopsidaceae</taxon>
        <taxon>Chlorogloeopsis</taxon>
    </lineage>
</organism>
<gene>
    <name evidence="1" type="ORF">PCC6912_64830</name>
</gene>
<dbReference type="SUPFAM" id="SSF51998">
    <property type="entry name" value="PFL-like glycyl radical enzymes"/>
    <property type="match status" value="1"/>
</dbReference>
<dbReference type="GO" id="GO:0004748">
    <property type="term" value="F:ribonucleoside-diphosphate reductase activity, thioredoxin disulfide as acceptor"/>
    <property type="evidence" value="ECO:0007669"/>
    <property type="project" value="InterPro"/>
</dbReference>
<evidence type="ECO:0000313" key="2">
    <source>
        <dbReference type="Proteomes" id="UP000268857"/>
    </source>
</evidence>
<dbReference type="GO" id="GO:0008998">
    <property type="term" value="F:ribonucleoside-triphosphate reductase (thioredoxin) activity"/>
    <property type="evidence" value="ECO:0007669"/>
    <property type="project" value="InterPro"/>
</dbReference>
<sequence>MEIIGSNFHCNLSEIHLNQIDPNNYKEQKEAFTAGALSVAALLHHKFHEPRYQYSRELDPIVGVSFTGLFDFFVHAFGVDWLRWWAEGRTDTAQGLAFKRKEQEYLSMWKDTVHQVIWDYCDRHGIKRPNRCTTVQPSGTKSLLTGASPGWHPPKAQRFIRRITFRKNDPVALACIEYGYNVIPSQSDKDEQGNLLNDPFDPRVSEWLVEIPVAVPWADVPGADEIDISKFSALAQMDFYMQVQKFYVRHNTSATIEVRENEIEALGTRIYKAIRDDEGYISAALLARFDDHQTFPRLPFEPITKECYEQLMQEVEMRRRTNDFHTALSKYDSGELTEVGPAGCDSDKCMMPSETKL</sequence>
<dbReference type="GO" id="GO:0000166">
    <property type="term" value="F:nucleotide binding"/>
    <property type="evidence" value="ECO:0007669"/>
    <property type="project" value="InterPro"/>
</dbReference>
<dbReference type="GO" id="GO:0006260">
    <property type="term" value="P:DNA replication"/>
    <property type="evidence" value="ECO:0007669"/>
    <property type="project" value="InterPro"/>
</dbReference>
<dbReference type="AlphaFoldDB" id="A0A433MW68"/>
<comment type="caution">
    <text evidence="1">The sequence shown here is derived from an EMBL/GenBank/DDBJ whole genome shotgun (WGS) entry which is preliminary data.</text>
</comment>
<accession>A0A433MW68</accession>
<reference evidence="1 2" key="1">
    <citation type="journal article" date="2019" name="Genome Biol. Evol.">
        <title>Day and night: Metabolic profiles and evolutionary relationships of six axenic non-marine cyanobacteria.</title>
        <authorList>
            <person name="Will S.E."/>
            <person name="Henke P."/>
            <person name="Boedeker C."/>
            <person name="Huang S."/>
            <person name="Brinkmann H."/>
            <person name="Rohde M."/>
            <person name="Jarek M."/>
            <person name="Friedl T."/>
            <person name="Seufert S."/>
            <person name="Schumacher M."/>
            <person name="Overmann J."/>
            <person name="Neumann-Schaal M."/>
            <person name="Petersen J."/>
        </authorList>
    </citation>
    <scope>NUCLEOTIDE SEQUENCE [LARGE SCALE GENOMIC DNA]</scope>
    <source>
        <strain evidence="1 2">PCC 6912</strain>
    </source>
</reference>
<dbReference type="Gene3D" id="3.20.70.20">
    <property type="match status" value="1"/>
</dbReference>
<dbReference type="NCBIfam" id="TIGR02505">
    <property type="entry name" value="RTPR"/>
    <property type="match status" value="1"/>
</dbReference>
<protein>
    <submittedName>
        <fullName evidence="1">Uncharacterized protein</fullName>
    </submittedName>
</protein>
<proteinExistence type="predicted"/>
<keyword evidence="2" id="KW-1185">Reference proteome</keyword>
<evidence type="ECO:0000313" key="1">
    <source>
        <dbReference type="EMBL" id="RUR72175.1"/>
    </source>
</evidence>
<dbReference type="InterPro" id="IPR013345">
    <property type="entry name" value="RTP_Rdtase_AdoCbl-dep"/>
</dbReference>
<name>A0A433MW68_CHLFR</name>
<dbReference type="GO" id="GO:0031419">
    <property type="term" value="F:cobalamin binding"/>
    <property type="evidence" value="ECO:0007669"/>
    <property type="project" value="InterPro"/>
</dbReference>
<dbReference type="Proteomes" id="UP000268857">
    <property type="component" value="Unassembled WGS sequence"/>
</dbReference>
<dbReference type="STRING" id="211165.GCA_000317285_02691"/>